<proteinExistence type="predicted"/>
<evidence type="ECO:0000256" key="1">
    <source>
        <dbReference type="SAM" id="MobiDB-lite"/>
    </source>
</evidence>
<accession>A0A224YB20</accession>
<feature type="signal peptide" evidence="2">
    <location>
        <begin position="1"/>
        <end position="21"/>
    </location>
</feature>
<evidence type="ECO:0000313" key="3">
    <source>
        <dbReference type="EMBL" id="MAA14877.1"/>
    </source>
</evidence>
<name>A0A224YB20_9ACAR</name>
<dbReference type="AlphaFoldDB" id="A0A224YB20"/>
<sequence length="149" mass="15679">MACFLVLVGAIVLCICRTSAAEGKGKEVGASCDGNEECGPEKCCFRPGPENGTVCGNVGEEGQPCSKVTLTEHSPQPSCREDEEAAGSNAPKYTHPYDGACPCKDGLTCDFSSLEERELGKTMGSAEKEGVKVQLGKCVQPSTLKEQKK</sequence>
<dbReference type="EMBL" id="GFPF01003731">
    <property type="protein sequence ID" value="MAA14877.1"/>
    <property type="molecule type" value="Transcribed_RNA"/>
</dbReference>
<feature type="chain" id="PRO_5012194919" evidence="2">
    <location>
        <begin position="22"/>
        <end position="149"/>
    </location>
</feature>
<organism evidence="3">
    <name type="scientific">Rhipicephalus zambeziensis</name>
    <dbReference type="NCBI Taxonomy" id="60191"/>
    <lineage>
        <taxon>Eukaryota</taxon>
        <taxon>Metazoa</taxon>
        <taxon>Ecdysozoa</taxon>
        <taxon>Arthropoda</taxon>
        <taxon>Chelicerata</taxon>
        <taxon>Arachnida</taxon>
        <taxon>Acari</taxon>
        <taxon>Parasitiformes</taxon>
        <taxon>Ixodida</taxon>
        <taxon>Ixodoidea</taxon>
        <taxon>Ixodidae</taxon>
        <taxon>Rhipicephalinae</taxon>
        <taxon>Rhipicephalus</taxon>
        <taxon>Rhipicephalus</taxon>
    </lineage>
</organism>
<evidence type="ECO:0000256" key="2">
    <source>
        <dbReference type="SAM" id="SignalP"/>
    </source>
</evidence>
<dbReference type="Gene3D" id="2.10.80.10">
    <property type="entry name" value="Lipase, subunit A"/>
    <property type="match status" value="1"/>
</dbReference>
<keyword evidence="2" id="KW-0732">Signal</keyword>
<feature type="region of interest" description="Disordered" evidence="1">
    <location>
        <begin position="72"/>
        <end position="91"/>
    </location>
</feature>
<reference evidence="3" key="1">
    <citation type="journal article" date="2017" name="Parasit. Vectors">
        <title>Sialotranscriptomics of Rhipicephalus zambeziensis reveals intricate expression profiles of secretory proteins and suggests tight temporal transcriptional regulation during blood-feeding.</title>
        <authorList>
            <person name="de Castro M.H."/>
            <person name="de Klerk D."/>
            <person name="Pienaar R."/>
            <person name="Rees D.J.G."/>
            <person name="Mans B.J."/>
        </authorList>
    </citation>
    <scope>NUCLEOTIDE SEQUENCE</scope>
    <source>
        <tissue evidence="3">Salivary glands</tissue>
    </source>
</reference>
<protein>
    <submittedName>
        <fullName evidence="3">Ixodegrin B</fullName>
    </submittedName>
</protein>